<evidence type="ECO:0000256" key="2">
    <source>
        <dbReference type="ARBA" id="ARBA00023043"/>
    </source>
</evidence>
<feature type="repeat" description="ANK" evidence="3">
    <location>
        <begin position="284"/>
        <end position="316"/>
    </location>
</feature>
<dbReference type="InterPro" id="IPR036770">
    <property type="entry name" value="Ankyrin_rpt-contain_sf"/>
</dbReference>
<gene>
    <name evidence="4" type="ORF">FN846DRAFT_954018</name>
</gene>
<dbReference type="PANTHER" id="PTHR24198">
    <property type="entry name" value="ANKYRIN REPEAT AND PROTEIN KINASE DOMAIN-CONTAINING PROTEIN"/>
    <property type="match status" value="1"/>
</dbReference>
<feature type="repeat" description="ANK" evidence="3">
    <location>
        <begin position="152"/>
        <end position="184"/>
    </location>
</feature>
<dbReference type="PRINTS" id="PR01415">
    <property type="entry name" value="ANKYRIN"/>
</dbReference>
<evidence type="ECO:0000313" key="5">
    <source>
        <dbReference type="Proteomes" id="UP000326924"/>
    </source>
</evidence>
<proteinExistence type="predicted"/>
<keyword evidence="5" id="KW-1185">Reference proteome</keyword>
<evidence type="ECO:0000313" key="4">
    <source>
        <dbReference type="EMBL" id="KAA8903429.1"/>
    </source>
</evidence>
<keyword evidence="1" id="KW-0677">Repeat</keyword>
<dbReference type="Pfam" id="PF12796">
    <property type="entry name" value="Ank_2"/>
    <property type="match status" value="3"/>
</dbReference>
<feature type="repeat" description="ANK" evidence="3">
    <location>
        <begin position="317"/>
        <end position="341"/>
    </location>
</feature>
<feature type="repeat" description="ANK" evidence="3">
    <location>
        <begin position="185"/>
        <end position="217"/>
    </location>
</feature>
<dbReference type="Gene3D" id="1.25.40.20">
    <property type="entry name" value="Ankyrin repeat-containing domain"/>
    <property type="match status" value="2"/>
</dbReference>
<dbReference type="PROSITE" id="PS50088">
    <property type="entry name" value="ANK_REPEAT"/>
    <property type="match status" value="6"/>
</dbReference>
<organism evidence="4 5">
    <name type="scientific">Sphaerosporella brunnea</name>
    <dbReference type="NCBI Taxonomy" id="1250544"/>
    <lineage>
        <taxon>Eukaryota</taxon>
        <taxon>Fungi</taxon>
        <taxon>Dikarya</taxon>
        <taxon>Ascomycota</taxon>
        <taxon>Pezizomycotina</taxon>
        <taxon>Pezizomycetes</taxon>
        <taxon>Pezizales</taxon>
        <taxon>Pyronemataceae</taxon>
        <taxon>Sphaerosporella</taxon>
    </lineage>
</organism>
<dbReference type="PANTHER" id="PTHR24198:SF165">
    <property type="entry name" value="ANKYRIN REPEAT-CONTAINING PROTEIN-RELATED"/>
    <property type="match status" value="1"/>
</dbReference>
<accession>A0A5J5EU77</accession>
<dbReference type="EMBL" id="VXIS01000117">
    <property type="protein sequence ID" value="KAA8903429.1"/>
    <property type="molecule type" value="Genomic_DNA"/>
</dbReference>
<evidence type="ECO:0000256" key="1">
    <source>
        <dbReference type="ARBA" id="ARBA00022737"/>
    </source>
</evidence>
<dbReference type="GO" id="GO:0005737">
    <property type="term" value="C:cytoplasm"/>
    <property type="evidence" value="ECO:0007669"/>
    <property type="project" value="TreeGrafter"/>
</dbReference>
<dbReference type="SMART" id="SM00248">
    <property type="entry name" value="ANK"/>
    <property type="match status" value="6"/>
</dbReference>
<dbReference type="AlphaFoldDB" id="A0A5J5EU77"/>
<feature type="non-terminal residue" evidence="4">
    <location>
        <position position="366"/>
    </location>
</feature>
<evidence type="ECO:0000256" key="3">
    <source>
        <dbReference type="PROSITE-ProRule" id="PRU00023"/>
    </source>
</evidence>
<keyword evidence="2 3" id="KW-0040">ANK repeat</keyword>
<comment type="caution">
    <text evidence="4">The sequence shown here is derived from an EMBL/GenBank/DDBJ whole genome shotgun (WGS) entry which is preliminary data.</text>
</comment>
<protein>
    <submittedName>
        <fullName evidence="4">Ankyrin repeat-containing domain protein</fullName>
    </submittedName>
</protein>
<dbReference type="PROSITE" id="PS50297">
    <property type="entry name" value="ANK_REP_REGION"/>
    <property type="match status" value="6"/>
</dbReference>
<name>A0A5J5EU77_9PEZI</name>
<dbReference type="InParanoid" id="A0A5J5EU77"/>
<dbReference type="OrthoDB" id="4900387at2759"/>
<dbReference type="InterPro" id="IPR002110">
    <property type="entry name" value="Ankyrin_rpt"/>
</dbReference>
<feature type="repeat" description="ANK" evidence="3">
    <location>
        <begin position="251"/>
        <end position="283"/>
    </location>
</feature>
<sequence>MPMVHGQRNEELVRALQPESHFLDMLHRDFCTHFRFRDSKIVSFYETLQSPTAAQQPDGSWKMTGKLEVLVTKSSATGSRPEEPAYHDISIQATHSGMVKFSGETDKEYIIVRDKIKQFRDEGPMTISKRFHSGAPLGYSITEAEHLLRIKNGWSHLHLAAHKGSVEVVTKLLEQGAGIEQKANKGETALSVASSAGNEAVTKLLLDRNANIHAKNFIGTTALYYASEGGHSAVVALLLDHGGDVKVTIQGRWTCLHRAAGQGKEDVVKLLLDHGAQIEATSTDQFTPLHSAAECGYDRCVKLLLSRGATIEAKTVDGRAPLYVAAEAGHAAVVRLLLEEGFAIPDATTNTLWTPLHIAAHKGYDV</sequence>
<dbReference type="SUPFAM" id="SSF48403">
    <property type="entry name" value="Ankyrin repeat"/>
    <property type="match status" value="1"/>
</dbReference>
<reference evidence="4 5" key="1">
    <citation type="submission" date="2019-09" db="EMBL/GenBank/DDBJ databases">
        <title>Draft genome of the ectomycorrhizal ascomycete Sphaerosporella brunnea.</title>
        <authorList>
            <consortium name="DOE Joint Genome Institute"/>
            <person name="Benucci G.M."/>
            <person name="Marozzi G."/>
            <person name="Antonielli L."/>
            <person name="Sanchez S."/>
            <person name="Marco P."/>
            <person name="Wang X."/>
            <person name="Falini L.B."/>
            <person name="Barry K."/>
            <person name="Haridas S."/>
            <person name="Lipzen A."/>
            <person name="Labutti K."/>
            <person name="Grigoriev I.V."/>
            <person name="Murat C."/>
            <person name="Martin F."/>
            <person name="Albertini E."/>
            <person name="Donnini D."/>
            <person name="Bonito G."/>
        </authorList>
    </citation>
    <scope>NUCLEOTIDE SEQUENCE [LARGE SCALE GENOMIC DNA]</scope>
    <source>
        <strain evidence="4 5">Sb_GMNB300</strain>
    </source>
</reference>
<dbReference type="Proteomes" id="UP000326924">
    <property type="component" value="Unassembled WGS sequence"/>
</dbReference>
<feature type="repeat" description="ANK" evidence="3">
    <location>
        <begin position="218"/>
        <end position="250"/>
    </location>
</feature>